<protein>
    <recommendedName>
        <fullName evidence="2">DUF4232 domain-containing protein</fullName>
    </recommendedName>
</protein>
<name>A0A1F7Y0M5_9BACT</name>
<feature type="transmembrane region" description="Helical" evidence="1">
    <location>
        <begin position="20"/>
        <end position="40"/>
    </location>
</feature>
<evidence type="ECO:0000313" key="3">
    <source>
        <dbReference type="EMBL" id="OGM20843.1"/>
    </source>
</evidence>
<dbReference type="Pfam" id="PF14016">
    <property type="entry name" value="DUF4232"/>
    <property type="match status" value="1"/>
</dbReference>
<gene>
    <name evidence="3" type="ORF">A2714_02655</name>
</gene>
<dbReference type="Proteomes" id="UP000178419">
    <property type="component" value="Unassembled WGS sequence"/>
</dbReference>
<evidence type="ECO:0000256" key="1">
    <source>
        <dbReference type="SAM" id="Phobius"/>
    </source>
</evidence>
<keyword evidence="1" id="KW-1133">Transmembrane helix</keyword>
<proteinExistence type="predicted"/>
<reference evidence="3 4" key="1">
    <citation type="journal article" date="2016" name="Nat. Commun.">
        <title>Thousands of microbial genomes shed light on interconnected biogeochemical processes in an aquifer system.</title>
        <authorList>
            <person name="Anantharaman K."/>
            <person name="Brown C.T."/>
            <person name="Hug L.A."/>
            <person name="Sharon I."/>
            <person name="Castelle C.J."/>
            <person name="Probst A.J."/>
            <person name="Thomas B.C."/>
            <person name="Singh A."/>
            <person name="Wilkins M.J."/>
            <person name="Karaoz U."/>
            <person name="Brodie E.L."/>
            <person name="Williams K.H."/>
            <person name="Hubbard S.S."/>
            <person name="Banfield J.F."/>
        </authorList>
    </citation>
    <scope>NUCLEOTIDE SEQUENCE [LARGE SCALE GENOMIC DNA]</scope>
</reference>
<organism evidence="3 4">
    <name type="scientific">Candidatus Woesebacteria bacterium RIFCSPHIGHO2_01_FULL_38_9</name>
    <dbReference type="NCBI Taxonomy" id="1802492"/>
    <lineage>
        <taxon>Bacteria</taxon>
        <taxon>Candidatus Woeseibacteriota</taxon>
    </lineage>
</organism>
<feature type="domain" description="DUF4232" evidence="2">
    <location>
        <begin position="67"/>
        <end position="165"/>
    </location>
</feature>
<dbReference type="InterPro" id="IPR025326">
    <property type="entry name" value="DUF4232"/>
</dbReference>
<evidence type="ECO:0000259" key="2">
    <source>
        <dbReference type="Pfam" id="PF14016"/>
    </source>
</evidence>
<sequence>MNINISPVPKFVLVRGSRGLADLFLITGIAILVIGGLLYYSWQRGLIRIIPPIKTTSPPTLSPIRPCNSSDLQAEPVIWDGAGGSLVGFASLTNISSTPCQLEGYPEIQLRSPQGKIVEFNLGHYSEEYIQPKSIHLNPNQQVRLELTQRNNCLKEPDSYSILFFLPDDPNSILTETTSHGARCDNPDGSIVISVGPFYNEVSPTPFPRRTCPESWEEYIPPTLPYGPQPAKKEYITIGDGNKYPPEWFDLEWIKANCQVNVPQIIK</sequence>
<dbReference type="EMBL" id="MGGE01000033">
    <property type="protein sequence ID" value="OGM20843.1"/>
    <property type="molecule type" value="Genomic_DNA"/>
</dbReference>
<keyword evidence="1" id="KW-0472">Membrane</keyword>
<evidence type="ECO:0000313" key="4">
    <source>
        <dbReference type="Proteomes" id="UP000178419"/>
    </source>
</evidence>
<dbReference type="AlphaFoldDB" id="A0A1F7Y0M5"/>
<comment type="caution">
    <text evidence="3">The sequence shown here is derived from an EMBL/GenBank/DDBJ whole genome shotgun (WGS) entry which is preliminary data.</text>
</comment>
<keyword evidence="1" id="KW-0812">Transmembrane</keyword>
<accession>A0A1F7Y0M5</accession>